<name>A0A222VUS9_9PSEU</name>
<keyword evidence="2" id="KW-1133">Transmembrane helix</keyword>
<proteinExistence type="predicted"/>
<reference evidence="3 4" key="1">
    <citation type="submission" date="2016-10" db="EMBL/GenBank/DDBJ databases">
        <authorList>
            <person name="de Groot N.N."/>
        </authorList>
    </citation>
    <scope>NUCLEOTIDE SEQUENCE [LARGE SCALE GENOMIC DNA]</scope>
    <source>
        <strain evidence="3 4">CGMCC 4.5506</strain>
    </source>
</reference>
<gene>
    <name evidence="3" type="ORF">SAMN05421630_107247</name>
</gene>
<feature type="compositionally biased region" description="Basic residues" evidence="1">
    <location>
        <begin position="36"/>
        <end position="48"/>
    </location>
</feature>
<organism evidence="3 4">
    <name type="scientific">Prauserella marina</name>
    <dbReference type="NCBI Taxonomy" id="530584"/>
    <lineage>
        <taxon>Bacteria</taxon>
        <taxon>Bacillati</taxon>
        <taxon>Actinomycetota</taxon>
        <taxon>Actinomycetes</taxon>
        <taxon>Pseudonocardiales</taxon>
        <taxon>Pseudonocardiaceae</taxon>
        <taxon>Prauserella</taxon>
    </lineage>
</organism>
<feature type="transmembrane region" description="Helical" evidence="2">
    <location>
        <begin position="6"/>
        <end position="29"/>
    </location>
</feature>
<dbReference type="Proteomes" id="UP000199494">
    <property type="component" value="Unassembled WGS sequence"/>
</dbReference>
<dbReference type="RefSeq" id="WP_091807148.1">
    <property type="nucleotide sequence ID" value="NZ_CP016353.1"/>
</dbReference>
<evidence type="ECO:0000313" key="3">
    <source>
        <dbReference type="EMBL" id="SDD31484.1"/>
    </source>
</evidence>
<sequence length="71" mass="7875">MHDHTGGLLVAVVFFGLVSVFALILNLLTQQELGYSRRRRGWPSRRYRSVSPSDRSAGSTSPPELVAGRFT</sequence>
<evidence type="ECO:0000313" key="4">
    <source>
        <dbReference type="Proteomes" id="UP000199494"/>
    </source>
</evidence>
<dbReference type="AlphaFoldDB" id="A0A222VUS9"/>
<evidence type="ECO:0000256" key="1">
    <source>
        <dbReference type="SAM" id="MobiDB-lite"/>
    </source>
</evidence>
<feature type="region of interest" description="Disordered" evidence="1">
    <location>
        <begin position="36"/>
        <end position="71"/>
    </location>
</feature>
<accession>A0A222VUS9</accession>
<dbReference type="KEGG" id="pmad:BAY61_24590"/>
<dbReference type="EMBL" id="FMZE01000007">
    <property type="protein sequence ID" value="SDD31484.1"/>
    <property type="molecule type" value="Genomic_DNA"/>
</dbReference>
<keyword evidence="4" id="KW-1185">Reference proteome</keyword>
<protein>
    <submittedName>
        <fullName evidence="3">Uncharacterized protein</fullName>
    </submittedName>
</protein>
<feature type="compositionally biased region" description="Polar residues" evidence="1">
    <location>
        <begin position="50"/>
        <end position="62"/>
    </location>
</feature>
<evidence type="ECO:0000256" key="2">
    <source>
        <dbReference type="SAM" id="Phobius"/>
    </source>
</evidence>
<keyword evidence="2" id="KW-0812">Transmembrane</keyword>
<keyword evidence="2" id="KW-0472">Membrane</keyword>